<evidence type="ECO:0000259" key="4">
    <source>
        <dbReference type="SMART" id="SM00822"/>
    </source>
</evidence>
<dbReference type="Proteomes" id="UP000249464">
    <property type="component" value="Unassembled WGS sequence"/>
</dbReference>
<organism evidence="5 6">
    <name type="scientific">Microbotryum silenes-dioicae</name>
    <dbReference type="NCBI Taxonomy" id="796604"/>
    <lineage>
        <taxon>Eukaryota</taxon>
        <taxon>Fungi</taxon>
        <taxon>Dikarya</taxon>
        <taxon>Basidiomycota</taxon>
        <taxon>Pucciniomycotina</taxon>
        <taxon>Microbotryomycetes</taxon>
        <taxon>Microbotryales</taxon>
        <taxon>Microbotryaceae</taxon>
        <taxon>Microbotryum</taxon>
    </lineage>
</organism>
<dbReference type="GO" id="GO:0016616">
    <property type="term" value="F:oxidoreductase activity, acting on the CH-OH group of donors, NAD or NADP as acceptor"/>
    <property type="evidence" value="ECO:0007669"/>
    <property type="project" value="TreeGrafter"/>
</dbReference>
<dbReference type="PANTHER" id="PTHR42760">
    <property type="entry name" value="SHORT-CHAIN DEHYDROGENASES/REDUCTASES FAMILY MEMBER"/>
    <property type="match status" value="1"/>
</dbReference>
<evidence type="ECO:0000313" key="6">
    <source>
        <dbReference type="Proteomes" id="UP000249464"/>
    </source>
</evidence>
<dbReference type="Gene3D" id="3.40.50.720">
    <property type="entry name" value="NAD(P)-binding Rossmann-like Domain"/>
    <property type="match status" value="1"/>
</dbReference>
<dbReference type="AlphaFoldDB" id="A0A2X0M889"/>
<comment type="similarity">
    <text evidence="1">Belongs to the short-chain dehydrogenases/reductases (SDR) family.</text>
</comment>
<dbReference type="PRINTS" id="PR00081">
    <property type="entry name" value="GDHRDH"/>
</dbReference>
<dbReference type="FunFam" id="3.40.50.720:FF:000398">
    <property type="entry name" value="Probable 2-deoxy-D-gluconate 3-dehydrogenase"/>
    <property type="match status" value="1"/>
</dbReference>
<keyword evidence="3" id="KW-0560">Oxidoreductase</keyword>
<dbReference type="InterPro" id="IPR002347">
    <property type="entry name" value="SDR_fam"/>
</dbReference>
<dbReference type="PRINTS" id="PR00080">
    <property type="entry name" value="SDRFAMILY"/>
</dbReference>
<accession>A0A2X0M889</accession>
<evidence type="ECO:0000313" key="5">
    <source>
        <dbReference type="EMBL" id="SGY49182.1"/>
    </source>
</evidence>
<evidence type="ECO:0000256" key="3">
    <source>
        <dbReference type="ARBA" id="ARBA00023002"/>
    </source>
</evidence>
<dbReference type="InterPro" id="IPR020904">
    <property type="entry name" value="Sc_DH/Rdtase_CS"/>
</dbReference>
<dbReference type="SMART" id="SM00822">
    <property type="entry name" value="PKS_KR"/>
    <property type="match status" value="1"/>
</dbReference>
<dbReference type="PROSITE" id="PS00061">
    <property type="entry name" value="ADH_SHORT"/>
    <property type="match status" value="1"/>
</dbReference>
<keyword evidence="6" id="KW-1185">Reference proteome</keyword>
<dbReference type="Pfam" id="PF13561">
    <property type="entry name" value="adh_short_C2"/>
    <property type="match status" value="1"/>
</dbReference>
<gene>
    <name evidence="5" type="primary">BQ5605_C001g00747</name>
    <name evidence="5" type="ORF">BQ5605_C001G00747</name>
</gene>
<proteinExistence type="inferred from homology"/>
<reference evidence="5 6" key="1">
    <citation type="submission" date="2016-11" db="EMBL/GenBank/DDBJ databases">
        <authorList>
            <person name="Jaros S."/>
            <person name="Januszkiewicz K."/>
            <person name="Wedrychowicz H."/>
        </authorList>
    </citation>
    <scope>NUCLEOTIDE SEQUENCE [LARGE SCALE GENOMIC DNA]</scope>
</reference>
<protein>
    <submittedName>
        <fullName evidence="5">BQ5605_C001g00747 protein</fullName>
    </submittedName>
</protein>
<dbReference type="InterPro" id="IPR036291">
    <property type="entry name" value="NAD(P)-bd_dom_sf"/>
</dbReference>
<evidence type="ECO:0000256" key="1">
    <source>
        <dbReference type="ARBA" id="ARBA00006484"/>
    </source>
</evidence>
<name>A0A2X0M889_9BASI</name>
<dbReference type="EMBL" id="FQNC01000043">
    <property type="protein sequence ID" value="SGY49182.1"/>
    <property type="molecule type" value="Genomic_DNA"/>
</dbReference>
<evidence type="ECO:0000256" key="2">
    <source>
        <dbReference type="ARBA" id="ARBA00022857"/>
    </source>
</evidence>
<dbReference type="InterPro" id="IPR057326">
    <property type="entry name" value="KR_dom"/>
</dbReference>
<dbReference type="PANTHER" id="PTHR42760:SF5">
    <property type="entry name" value="2-DEHYDRO-3-DEOXY-D-GLUCONATE 5-DEHYDROGENASE"/>
    <property type="match status" value="1"/>
</dbReference>
<feature type="domain" description="Ketoreductase" evidence="4">
    <location>
        <begin position="13"/>
        <end position="209"/>
    </location>
</feature>
<dbReference type="STRING" id="796604.A0A2X0M889"/>
<dbReference type="SUPFAM" id="SSF51735">
    <property type="entry name" value="NAD(P)-binding Rossmann-fold domains"/>
    <property type="match status" value="1"/>
</dbReference>
<keyword evidence="2" id="KW-0521">NADP</keyword>
<sequence>MSYIDSLFGLSGKTALCTGATRGIGQTMALALAQAGADIVLVQRNKENLETYNKIKALGRQVDIAVCDLSSDIEVKGLVKQVVGPTSEGGLGKEIDVLVNCGGIQRSADPPTRTPAENFSDGDWNDVLQVNLNAVWTLARDVGRHMLESRGGVSGEEAPKTENPRGRGKIINIASLLSFQGGLTVPAYAAAKHGVLGLGKALANEWSAKGINVNSIAPGYIATDMNEALIANPTRSRQIMERIPAQRWGAPTDFEGAVVFLASRASDYVCGECITVDGGWMGR</sequence>